<reference evidence="2 3" key="1">
    <citation type="submission" date="2019-06" db="EMBL/GenBank/DDBJ databases">
        <authorList>
            <person name="Li F."/>
        </authorList>
    </citation>
    <scope>NUCLEOTIDE SEQUENCE [LARGE SCALE GENOMIC DNA]</scope>
    <source>
        <strain evidence="2 3">10F1D-1</strain>
    </source>
</reference>
<proteinExistence type="predicted"/>
<keyword evidence="1" id="KW-0472">Membrane</keyword>
<feature type="transmembrane region" description="Helical" evidence="1">
    <location>
        <begin position="63"/>
        <end position="85"/>
    </location>
</feature>
<accession>A0A506Y9A2</accession>
<evidence type="ECO:0000256" key="1">
    <source>
        <dbReference type="SAM" id="Phobius"/>
    </source>
</evidence>
<dbReference type="OrthoDB" id="5120056at2"/>
<sequence length="202" mass="21785">MILSLLYPYERHLLAQGGYRQVRDPRQTLIYLLMVVAMTVPLIGLFVILPAAGADPPSTSSTIYVWLIAILCPIWMVLWLLAAIFRSNRLARASTGTPLRRRHSVAYATGGDDVVADILGRFRTGDPARYAPLPTGVKNGALRVQIWTADADRLGFVAITQGIRHSELVTLDGPAYDRLAAALDAGIGKTGTSAFAGDPTIG</sequence>
<organism evidence="2 3">
    <name type="scientific">Schumannella soli</name>
    <dbReference type="NCBI Taxonomy" id="2590779"/>
    <lineage>
        <taxon>Bacteria</taxon>
        <taxon>Bacillati</taxon>
        <taxon>Actinomycetota</taxon>
        <taxon>Actinomycetes</taxon>
        <taxon>Micrococcales</taxon>
        <taxon>Microbacteriaceae</taxon>
        <taxon>Schumannella</taxon>
    </lineage>
</organism>
<evidence type="ECO:0000313" key="3">
    <source>
        <dbReference type="Proteomes" id="UP000316252"/>
    </source>
</evidence>
<dbReference type="RefSeq" id="WP_141162176.1">
    <property type="nucleotide sequence ID" value="NZ_VHQG01000001.1"/>
</dbReference>
<keyword evidence="1" id="KW-1133">Transmembrane helix</keyword>
<protein>
    <submittedName>
        <fullName evidence="2">Uncharacterized protein</fullName>
    </submittedName>
</protein>
<gene>
    <name evidence="2" type="ORF">FJ657_03020</name>
</gene>
<dbReference type="Proteomes" id="UP000316252">
    <property type="component" value="Unassembled WGS sequence"/>
</dbReference>
<name>A0A506Y9A2_9MICO</name>
<comment type="caution">
    <text evidence="2">The sequence shown here is derived from an EMBL/GenBank/DDBJ whole genome shotgun (WGS) entry which is preliminary data.</text>
</comment>
<dbReference type="AlphaFoldDB" id="A0A506Y9A2"/>
<dbReference type="EMBL" id="VHQG01000001">
    <property type="protein sequence ID" value="TPW77648.1"/>
    <property type="molecule type" value="Genomic_DNA"/>
</dbReference>
<keyword evidence="1" id="KW-0812">Transmembrane</keyword>
<keyword evidence="3" id="KW-1185">Reference proteome</keyword>
<evidence type="ECO:0000313" key="2">
    <source>
        <dbReference type="EMBL" id="TPW77648.1"/>
    </source>
</evidence>
<feature type="transmembrane region" description="Helical" evidence="1">
    <location>
        <begin position="29"/>
        <end position="51"/>
    </location>
</feature>